<protein>
    <submittedName>
        <fullName evidence="2">Mycothiol maleylpyruvate isomerase-like protein</fullName>
    </submittedName>
</protein>
<dbReference type="InterPro" id="IPR034660">
    <property type="entry name" value="DinB/YfiT-like"/>
</dbReference>
<name>A0A3N1G9I6_9ACTN</name>
<dbReference type="AlphaFoldDB" id="A0A3N1G9I6"/>
<dbReference type="Proteomes" id="UP000276232">
    <property type="component" value="Unassembled WGS sequence"/>
</dbReference>
<dbReference type="SUPFAM" id="SSF109854">
    <property type="entry name" value="DinB/YfiT-like putative metalloenzymes"/>
    <property type="match status" value="1"/>
</dbReference>
<comment type="caution">
    <text evidence="2">The sequence shown here is derived from an EMBL/GenBank/DDBJ whole genome shotgun (WGS) entry which is preliminary data.</text>
</comment>
<dbReference type="Gene3D" id="1.20.120.450">
    <property type="entry name" value="dinb family like domain"/>
    <property type="match status" value="1"/>
</dbReference>
<evidence type="ECO:0000259" key="1">
    <source>
        <dbReference type="Pfam" id="PF11716"/>
    </source>
</evidence>
<keyword evidence="2" id="KW-0413">Isomerase</keyword>
<gene>
    <name evidence="2" type="ORF">EDC03_3133</name>
</gene>
<organism evidence="2 3">
    <name type="scientific">Pseudokineococcus lusitanus</name>
    <dbReference type="NCBI Taxonomy" id="763993"/>
    <lineage>
        <taxon>Bacteria</taxon>
        <taxon>Bacillati</taxon>
        <taxon>Actinomycetota</taxon>
        <taxon>Actinomycetes</taxon>
        <taxon>Kineosporiales</taxon>
        <taxon>Kineosporiaceae</taxon>
        <taxon>Pseudokineococcus</taxon>
    </lineage>
</organism>
<keyword evidence="3" id="KW-1185">Reference proteome</keyword>
<dbReference type="OrthoDB" id="3781681at2"/>
<reference evidence="2 3" key="1">
    <citation type="journal article" date="2015" name="Stand. Genomic Sci.">
        <title>Genomic Encyclopedia of Bacterial and Archaeal Type Strains, Phase III: the genomes of soil and plant-associated and newly described type strains.</title>
        <authorList>
            <person name="Whitman W.B."/>
            <person name="Woyke T."/>
            <person name="Klenk H.P."/>
            <person name="Zhou Y."/>
            <person name="Lilburn T.G."/>
            <person name="Beck B.J."/>
            <person name="De Vos P."/>
            <person name="Vandamme P."/>
            <person name="Eisen J.A."/>
            <person name="Garrity G."/>
            <person name="Hugenholtz P."/>
            <person name="Kyrpides N.C."/>
        </authorList>
    </citation>
    <scope>NUCLEOTIDE SEQUENCE [LARGE SCALE GENOMIC DNA]</scope>
    <source>
        <strain evidence="2 3">CECT 7306</strain>
    </source>
</reference>
<accession>A0A3N1G9I6</accession>
<dbReference type="GO" id="GO:0046872">
    <property type="term" value="F:metal ion binding"/>
    <property type="evidence" value="ECO:0007669"/>
    <property type="project" value="InterPro"/>
</dbReference>
<dbReference type="EMBL" id="RJKN01000009">
    <property type="protein sequence ID" value="ROP26896.1"/>
    <property type="molecule type" value="Genomic_DNA"/>
</dbReference>
<dbReference type="InterPro" id="IPR024344">
    <property type="entry name" value="MDMPI_metal-binding"/>
</dbReference>
<proteinExistence type="predicted"/>
<dbReference type="GO" id="GO:0016853">
    <property type="term" value="F:isomerase activity"/>
    <property type="evidence" value="ECO:0007669"/>
    <property type="project" value="UniProtKB-KW"/>
</dbReference>
<evidence type="ECO:0000313" key="2">
    <source>
        <dbReference type="EMBL" id="ROP26896.1"/>
    </source>
</evidence>
<evidence type="ECO:0000313" key="3">
    <source>
        <dbReference type="Proteomes" id="UP000276232"/>
    </source>
</evidence>
<sequence length="216" mass="22071">MALAVTVDVARPALVAGVEAFLAAVDGLDEMALLGASRCHGWTRLDVVVHVLGGWHEVLAGLVSPVDDAPTVDAATYWRAFSAAAADEDPVAEITAQRRRTSAYGRPSAAVAQLHDVGAAVLRGVASAPDGPRAWQGQVLLLGDFLATWAVEHAVHQLDLLVEHPVPPGALALGRATVEALVGGPVPGDDVTVLLQGAGRLPAADGPLAGRPPVLG</sequence>
<dbReference type="RefSeq" id="WP_123381190.1">
    <property type="nucleotide sequence ID" value="NZ_RJKN01000009.1"/>
</dbReference>
<keyword evidence="2" id="KW-0670">Pyruvate</keyword>
<dbReference type="Pfam" id="PF11716">
    <property type="entry name" value="MDMPI_N"/>
    <property type="match status" value="1"/>
</dbReference>
<feature type="domain" description="Mycothiol-dependent maleylpyruvate isomerase metal-binding" evidence="1">
    <location>
        <begin position="16"/>
        <end position="160"/>
    </location>
</feature>
<dbReference type="InParanoid" id="A0A3N1G9I6"/>